<comment type="subcellular location">
    <subcellularLocation>
        <location evidence="1">Membrane</location>
    </subcellularLocation>
</comment>
<proteinExistence type="predicted"/>
<evidence type="ECO:0000256" key="3">
    <source>
        <dbReference type="ARBA" id="ARBA00022989"/>
    </source>
</evidence>
<dbReference type="GO" id="GO:0016020">
    <property type="term" value="C:membrane"/>
    <property type="evidence" value="ECO:0007669"/>
    <property type="project" value="UniProtKB-SubCell"/>
</dbReference>
<reference evidence="5 6" key="1">
    <citation type="submission" date="2013-03" db="EMBL/GenBank/DDBJ databases">
        <title>The Genome Sequence of Exophiala aquamarina CBS 119918.</title>
        <authorList>
            <consortium name="The Broad Institute Genomics Platform"/>
            <person name="Cuomo C."/>
            <person name="de Hoog S."/>
            <person name="Gorbushina A."/>
            <person name="Walker B."/>
            <person name="Young S.K."/>
            <person name="Zeng Q."/>
            <person name="Gargeya S."/>
            <person name="Fitzgerald M."/>
            <person name="Haas B."/>
            <person name="Abouelleil A."/>
            <person name="Allen A.W."/>
            <person name="Alvarado L."/>
            <person name="Arachchi H.M."/>
            <person name="Berlin A.M."/>
            <person name="Chapman S.B."/>
            <person name="Gainer-Dewar J."/>
            <person name="Goldberg J."/>
            <person name="Griggs A."/>
            <person name="Gujja S."/>
            <person name="Hansen M."/>
            <person name="Howarth C."/>
            <person name="Imamovic A."/>
            <person name="Ireland A."/>
            <person name="Larimer J."/>
            <person name="McCowan C."/>
            <person name="Murphy C."/>
            <person name="Pearson M."/>
            <person name="Poon T.W."/>
            <person name="Priest M."/>
            <person name="Roberts A."/>
            <person name="Saif S."/>
            <person name="Shea T."/>
            <person name="Sisk P."/>
            <person name="Sykes S."/>
            <person name="Wortman J."/>
            <person name="Nusbaum C."/>
            <person name="Birren B."/>
        </authorList>
    </citation>
    <scope>NUCLEOTIDE SEQUENCE [LARGE SCALE GENOMIC DNA]</scope>
    <source>
        <strain evidence="5 6">CBS 119918</strain>
    </source>
</reference>
<evidence type="ECO:0000256" key="4">
    <source>
        <dbReference type="ARBA" id="ARBA00023136"/>
    </source>
</evidence>
<gene>
    <name evidence="5" type="ORF">A1O9_10359</name>
</gene>
<dbReference type="OrthoDB" id="4062836at2759"/>
<dbReference type="VEuPathDB" id="FungiDB:A1O9_10359"/>
<sequence length="156" mass="17887">MKNGQLSNNRIVSYDLFPLLLCSGSSTKNHRLQRHRGPHPLRAGLRDPLLFAAKQIRRSRPHDLQFAQHRQQRHQALHAWARGAKTGFFFAGTCTLSLVFTAFCIPETKGRTYAEVTVLFQSGVKAWKFRSENVDLTRTKEDEEQGSRLEGKPLDW</sequence>
<keyword evidence="6" id="KW-1185">Reference proteome</keyword>
<evidence type="ECO:0000256" key="1">
    <source>
        <dbReference type="ARBA" id="ARBA00004370"/>
    </source>
</evidence>
<dbReference type="Proteomes" id="UP000027920">
    <property type="component" value="Unassembled WGS sequence"/>
</dbReference>
<protein>
    <recommendedName>
        <fullName evidence="7">Major facilitator superfamily (MFS) profile domain-containing protein</fullName>
    </recommendedName>
</protein>
<dbReference type="STRING" id="1182545.A0A072NZV0"/>
<evidence type="ECO:0000313" key="5">
    <source>
        <dbReference type="EMBL" id="KEF53384.1"/>
    </source>
</evidence>
<evidence type="ECO:0000256" key="2">
    <source>
        <dbReference type="ARBA" id="ARBA00022692"/>
    </source>
</evidence>
<dbReference type="InterPro" id="IPR036259">
    <property type="entry name" value="MFS_trans_sf"/>
</dbReference>
<dbReference type="HOGENOM" id="CLU_1686573_0_0_1"/>
<evidence type="ECO:0000313" key="6">
    <source>
        <dbReference type="Proteomes" id="UP000027920"/>
    </source>
</evidence>
<evidence type="ECO:0008006" key="7">
    <source>
        <dbReference type="Google" id="ProtNLM"/>
    </source>
</evidence>
<dbReference type="GO" id="GO:0022857">
    <property type="term" value="F:transmembrane transporter activity"/>
    <property type="evidence" value="ECO:0007669"/>
    <property type="project" value="InterPro"/>
</dbReference>
<name>A0A072NZV0_9EURO</name>
<keyword evidence="4" id="KW-0472">Membrane</keyword>
<accession>A0A072NZV0</accession>
<comment type="caution">
    <text evidence="5">The sequence shown here is derived from an EMBL/GenBank/DDBJ whole genome shotgun (WGS) entry which is preliminary data.</text>
</comment>
<dbReference type="InterPro" id="IPR005828">
    <property type="entry name" value="MFS_sugar_transport-like"/>
</dbReference>
<keyword evidence="3" id="KW-1133">Transmembrane helix</keyword>
<dbReference type="EMBL" id="AMGV01000013">
    <property type="protein sequence ID" value="KEF53384.1"/>
    <property type="molecule type" value="Genomic_DNA"/>
</dbReference>
<keyword evidence="2" id="KW-0812">Transmembrane</keyword>
<organism evidence="5 6">
    <name type="scientific">Exophiala aquamarina CBS 119918</name>
    <dbReference type="NCBI Taxonomy" id="1182545"/>
    <lineage>
        <taxon>Eukaryota</taxon>
        <taxon>Fungi</taxon>
        <taxon>Dikarya</taxon>
        <taxon>Ascomycota</taxon>
        <taxon>Pezizomycotina</taxon>
        <taxon>Eurotiomycetes</taxon>
        <taxon>Chaetothyriomycetidae</taxon>
        <taxon>Chaetothyriales</taxon>
        <taxon>Herpotrichiellaceae</taxon>
        <taxon>Exophiala</taxon>
    </lineage>
</organism>
<dbReference type="Pfam" id="PF00083">
    <property type="entry name" value="Sugar_tr"/>
    <property type="match status" value="1"/>
</dbReference>
<dbReference type="AlphaFoldDB" id="A0A072NZV0"/>
<dbReference type="GeneID" id="25285263"/>
<dbReference type="Gene3D" id="1.20.1250.20">
    <property type="entry name" value="MFS general substrate transporter like domains"/>
    <property type="match status" value="1"/>
</dbReference>
<dbReference type="RefSeq" id="XP_013255974.1">
    <property type="nucleotide sequence ID" value="XM_013400520.1"/>
</dbReference>